<dbReference type="Pfam" id="PF23037">
    <property type="entry name" value="KOWx_SPT5"/>
    <property type="match status" value="1"/>
</dbReference>
<feature type="compositionally biased region" description="Acidic residues" evidence="5">
    <location>
        <begin position="77"/>
        <end position="97"/>
    </location>
</feature>
<feature type="compositionally biased region" description="Polar residues" evidence="5">
    <location>
        <begin position="669"/>
        <end position="682"/>
    </location>
</feature>
<dbReference type="InterPro" id="IPR036735">
    <property type="entry name" value="NGN_dom_sf"/>
</dbReference>
<feature type="compositionally biased region" description="Basic and acidic residues" evidence="5">
    <location>
        <begin position="1"/>
        <end position="13"/>
    </location>
</feature>
<dbReference type="Pfam" id="PF23284">
    <property type="entry name" value="KOW2_Spt5"/>
    <property type="match status" value="1"/>
</dbReference>
<feature type="compositionally biased region" description="Acidic residues" evidence="5">
    <location>
        <begin position="51"/>
        <end position="61"/>
    </location>
</feature>
<keyword evidence="8" id="KW-0648">Protein biosynthesis</keyword>
<dbReference type="InterPro" id="IPR041975">
    <property type="entry name" value="KOW_Spt5_2"/>
</dbReference>
<dbReference type="Gene3D" id="2.30.30.30">
    <property type="match status" value="3"/>
</dbReference>
<dbReference type="CDD" id="cd06084">
    <property type="entry name" value="KOW_Spt5_4"/>
    <property type="match status" value="1"/>
</dbReference>
<name>A0AAV8CYV3_9POAL</name>
<evidence type="ECO:0000256" key="1">
    <source>
        <dbReference type="ARBA" id="ARBA00004123"/>
    </source>
</evidence>
<dbReference type="InterPro" id="IPR041976">
    <property type="entry name" value="KOW_Spt5_3"/>
</dbReference>
<evidence type="ECO:0000256" key="5">
    <source>
        <dbReference type="SAM" id="MobiDB-lite"/>
    </source>
</evidence>
<evidence type="ECO:0000256" key="2">
    <source>
        <dbReference type="ARBA" id="ARBA00006956"/>
    </source>
</evidence>
<feature type="compositionally biased region" description="Acidic residues" evidence="5">
    <location>
        <begin position="14"/>
        <end position="24"/>
    </location>
</feature>
<dbReference type="GO" id="GO:0003746">
    <property type="term" value="F:translation elongation factor activity"/>
    <property type="evidence" value="ECO:0007669"/>
    <property type="project" value="UniProtKB-KW"/>
</dbReference>
<dbReference type="EMBL" id="JAMFTS010000004">
    <property type="protein sequence ID" value="KAJ4761009.1"/>
    <property type="molecule type" value="Genomic_DNA"/>
</dbReference>
<dbReference type="InterPro" id="IPR005100">
    <property type="entry name" value="NGN-domain"/>
</dbReference>
<dbReference type="Pfam" id="PF23290">
    <property type="entry name" value="KOW5_SPT5"/>
    <property type="match status" value="1"/>
</dbReference>
<dbReference type="Pfam" id="PF23042">
    <property type="entry name" value="KOW1_SPT5"/>
    <property type="match status" value="1"/>
</dbReference>
<protein>
    <submittedName>
        <fullName evidence="8">Transcription elongation factor SPT5</fullName>
    </submittedName>
</protein>
<dbReference type="InterPro" id="IPR005824">
    <property type="entry name" value="KOW"/>
</dbReference>
<proteinExistence type="inferred from homology"/>
<dbReference type="CDD" id="cd06083">
    <property type="entry name" value="KOW_Spt5_3"/>
    <property type="match status" value="1"/>
</dbReference>
<dbReference type="InterPro" id="IPR057936">
    <property type="entry name" value="KOWx_Spt5"/>
</dbReference>
<sequence length="783" mass="88441">MVRGDYDQRAELRDVEEEDGEEVVDERGGRRRRRKRVGKRVVRRGGGVRDESEEDEEDEDWGGCKRKKPCAMSFIDFEAEVDDDEEEEDEEGDEHDFIDEGTHLENEPQQRMHRPTFIADEHEDLDEIERRVKEHYSRTDNVDYSEDPDEMEQQALLPTFSDPKLWLVKCAIGHERELAVCLMQRCMDRGFRICSVVALDHLKNYIYVEADKLADVKEACKGLKNISSSRDPEIVPIGEMTTVVSVEGKILDIARGSWVSMRRTDYKGDLAQVVNIDDVNRQVTVKLIPRLDLQYLSDKSAAKERGEVLEKKTFVPPPRLFKIDEARKFKNIKVYNKRDSTLGAEFIIVEVTSSPQLMFKDGFLYKKVSTTSISITNVEPTFSELEKFKGPDNEVSGDTVNLSALSASCKKGQFMKGDAVIVVHGDLKHLEGLVQKVDGDIVHIRPKIEGLQETLSLNEKDICKFFKPGESIKVISGVLEGATGTVVKVDGRVLTVLSNTNKEHTMQCRAVILQYLYRKLEDFELYDLVQLMDRTFGLIIRIESEGLEILQGVPDRPKIRFVNLREIQHKIFRRTSAKDKLNNTISSKDIVRVIDGPLKGRKGSLEHIHNGMLFIHDPYHLEHAGFICARAQSCLLVGGSKHGIGGDRSVVPRPPSSYFRGPFPRAAPSQFSRGSSDGGSQRNRNDLLGKLVKVKIGPYKGHRGRVVACKGETVRVELESLMKSANFAKGQIVEADSSPAPLWDAKSWHDARTPIHQSRTPLRPMQTSMRDDGAMTAHGSGWC</sequence>
<feature type="domain" description="KOW" evidence="7">
    <location>
        <begin position="413"/>
        <end position="440"/>
    </location>
</feature>
<dbReference type="CDD" id="cd09888">
    <property type="entry name" value="NGN_Euk"/>
    <property type="match status" value="1"/>
</dbReference>
<dbReference type="Pfam" id="PF03439">
    <property type="entry name" value="Spt5-NGN"/>
    <property type="match status" value="1"/>
</dbReference>
<feature type="region of interest" description="Disordered" evidence="5">
    <location>
        <begin position="1"/>
        <end position="110"/>
    </location>
</feature>
<keyword evidence="9" id="KW-1185">Reference proteome</keyword>
<accession>A0AAV8CYV3</accession>
<dbReference type="Pfam" id="PF11942">
    <property type="entry name" value="Spt5_N"/>
    <property type="match status" value="1"/>
</dbReference>
<evidence type="ECO:0000259" key="6">
    <source>
        <dbReference type="SMART" id="SM00738"/>
    </source>
</evidence>
<dbReference type="AlphaFoldDB" id="A0AAV8CYV3"/>
<dbReference type="PANTHER" id="PTHR11125:SF7">
    <property type="entry name" value="TRANSCRIPTION ELONGATION FACTOR SPT5"/>
    <property type="match status" value="1"/>
</dbReference>
<dbReference type="InterPro" id="IPR041978">
    <property type="entry name" value="KOW_Spt5_5"/>
</dbReference>
<dbReference type="InterPro" id="IPR041977">
    <property type="entry name" value="KOW_Spt5_4"/>
</dbReference>
<feature type="domain" description="KOW" evidence="7">
    <location>
        <begin position="685"/>
        <end position="712"/>
    </location>
</feature>
<dbReference type="InterPro" id="IPR041973">
    <property type="entry name" value="KOW_Spt5_1"/>
</dbReference>
<evidence type="ECO:0000256" key="4">
    <source>
        <dbReference type="ARBA" id="ARBA00023242"/>
    </source>
</evidence>
<dbReference type="SMART" id="SM00738">
    <property type="entry name" value="NGN"/>
    <property type="match status" value="1"/>
</dbReference>
<feature type="domain" description="KOW" evidence="7">
    <location>
        <begin position="465"/>
        <end position="492"/>
    </location>
</feature>
<dbReference type="GO" id="GO:0006368">
    <property type="term" value="P:transcription elongation by RNA polymerase II"/>
    <property type="evidence" value="ECO:0007669"/>
    <property type="project" value="TreeGrafter"/>
</dbReference>
<keyword evidence="8" id="KW-0251">Elongation factor</keyword>
<dbReference type="Pfam" id="PF23291">
    <property type="entry name" value="KOW4_SPT5"/>
    <property type="match status" value="1"/>
</dbReference>
<feature type="compositionally biased region" description="Basic residues" evidence="5">
    <location>
        <begin position="29"/>
        <end position="43"/>
    </location>
</feature>
<evidence type="ECO:0000259" key="7">
    <source>
        <dbReference type="SMART" id="SM00739"/>
    </source>
</evidence>
<dbReference type="GO" id="GO:0003729">
    <property type="term" value="F:mRNA binding"/>
    <property type="evidence" value="ECO:0007669"/>
    <property type="project" value="TreeGrafter"/>
</dbReference>
<dbReference type="GO" id="GO:0032044">
    <property type="term" value="C:DSIF complex"/>
    <property type="evidence" value="ECO:0007669"/>
    <property type="project" value="TreeGrafter"/>
</dbReference>
<feature type="domain" description="KOW" evidence="7">
    <location>
        <begin position="584"/>
        <end position="611"/>
    </location>
</feature>
<dbReference type="PANTHER" id="PTHR11125">
    <property type="entry name" value="SUPPRESSOR OF TY 5"/>
    <property type="match status" value="1"/>
</dbReference>
<dbReference type="CDD" id="cd06082">
    <property type="entry name" value="KOW_Spt5_2"/>
    <property type="match status" value="1"/>
</dbReference>
<dbReference type="SUPFAM" id="SSF50104">
    <property type="entry name" value="Translation proteins SH3-like domain"/>
    <property type="match status" value="1"/>
</dbReference>
<dbReference type="InterPro" id="IPR039385">
    <property type="entry name" value="NGN_Euk"/>
</dbReference>
<dbReference type="InterPro" id="IPR022581">
    <property type="entry name" value="Spt5_N"/>
</dbReference>
<feature type="domain" description="NusG-like N-terminal" evidence="6">
    <location>
        <begin position="162"/>
        <end position="247"/>
    </location>
</feature>
<feature type="domain" description="KOW" evidence="7">
    <location>
        <begin position="252"/>
        <end position="279"/>
    </location>
</feature>
<evidence type="ECO:0000256" key="3">
    <source>
        <dbReference type="ARBA" id="ARBA00023163"/>
    </source>
</evidence>
<comment type="caution">
    <text evidence="8">The sequence shown here is derived from an EMBL/GenBank/DDBJ whole genome shotgun (WGS) entry which is preliminary data.</text>
</comment>
<dbReference type="SMART" id="SM00739">
    <property type="entry name" value="KOW"/>
    <property type="match status" value="5"/>
</dbReference>
<organism evidence="8 9">
    <name type="scientific">Rhynchospora pubera</name>
    <dbReference type="NCBI Taxonomy" id="906938"/>
    <lineage>
        <taxon>Eukaryota</taxon>
        <taxon>Viridiplantae</taxon>
        <taxon>Streptophyta</taxon>
        <taxon>Embryophyta</taxon>
        <taxon>Tracheophyta</taxon>
        <taxon>Spermatophyta</taxon>
        <taxon>Magnoliopsida</taxon>
        <taxon>Liliopsida</taxon>
        <taxon>Poales</taxon>
        <taxon>Cyperaceae</taxon>
        <taxon>Cyperoideae</taxon>
        <taxon>Rhynchosporeae</taxon>
        <taxon>Rhynchospora</taxon>
    </lineage>
</organism>
<reference evidence="8" key="1">
    <citation type="submission" date="2022-08" db="EMBL/GenBank/DDBJ databases">
        <authorList>
            <person name="Marques A."/>
        </authorList>
    </citation>
    <scope>NUCLEOTIDE SEQUENCE</scope>
    <source>
        <strain evidence="8">RhyPub2mFocal</strain>
        <tissue evidence="8">Leaves</tissue>
    </source>
</reference>
<comment type="similarity">
    <text evidence="2">Belongs to the SPT5 family.</text>
</comment>
<comment type="subcellular location">
    <subcellularLocation>
        <location evidence="1">Nucleus</location>
    </subcellularLocation>
</comment>
<dbReference type="InterPro" id="IPR039659">
    <property type="entry name" value="SPT5"/>
</dbReference>
<feature type="region of interest" description="Disordered" evidence="5">
    <location>
        <begin position="659"/>
        <end position="686"/>
    </location>
</feature>
<gene>
    <name evidence="8" type="ORF">LUZ62_071384</name>
</gene>
<dbReference type="InterPro" id="IPR014722">
    <property type="entry name" value="Rib_uL2_dom2"/>
</dbReference>
<dbReference type="GO" id="GO:0006357">
    <property type="term" value="P:regulation of transcription by RNA polymerase II"/>
    <property type="evidence" value="ECO:0007669"/>
    <property type="project" value="InterPro"/>
</dbReference>
<keyword evidence="3" id="KW-0804">Transcription</keyword>
<evidence type="ECO:0000313" key="9">
    <source>
        <dbReference type="Proteomes" id="UP001140206"/>
    </source>
</evidence>
<keyword evidence="4" id="KW-0539">Nucleus</keyword>
<dbReference type="GO" id="GO:0032784">
    <property type="term" value="P:regulation of DNA-templated transcription elongation"/>
    <property type="evidence" value="ECO:0007669"/>
    <property type="project" value="InterPro"/>
</dbReference>
<feature type="compositionally biased region" description="Basic and acidic residues" evidence="5">
    <location>
        <begin position="98"/>
        <end position="110"/>
    </location>
</feature>
<dbReference type="CDD" id="cd06081">
    <property type="entry name" value="KOW_Spt5_1"/>
    <property type="match status" value="1"/>
</dbReference>
<evidence type="ECO:0000313" key="8">
    <source>
        <dbReference type="EMBL" id="KAJ4761009.1"/>
    </source>
</evidence>
<dbReference type="InterPro" id="IPR008991">
    <property type="entry name" value="Translation_prot_SH3-like_sf"/>
</dbReference>
<dbReference type="InterPro" id="IPR006645">
    <property type="entry name" value="NGN-like_dom"/>
</dbReference>
<feature type="region of interest" description="Disordered" evidence="5">
    <location>
        <begin position="762"/>
        <end position="783"/>
    </location>
</feature>
<dbReference type="Proteomes" id="UP001140206">
    <property type="component" value="Chromosome 4"/>
</dbReference>
<dbReference type="Gene3D" id="3.30.70.940">
    <property type="entry name" value="NusG, N-terminal domain"/>
    <property type="match status" value="1"/>
</dbReference>